<keyword evidence="5" id="KW-0752">Steroid biosynthesis</keyword>
<keyword evidence="1 5" id="KW-0963">Cytoplasm</keyword>
<dbReference type="Gene3D" id="3.30.230.10">
    <property type="match status" value="1"/>
</dbReference>
<dbReference type="SUPFAM" id="SSF55060">
    <property type="entry name" value="GHMP Kinase, C-terminal domain"/>
    <property type="match status" value="1"/>
</dbReference>
<dbReference type="InterPro" id="IPR020568">
    <property type="entry name" value="Ribosomal_Su5_D2-typ_SF"/>
</dbReference>
<evidence type="ECO:0000313" key="7">
    <source>
        <dbReference type="EMBL" id="CAG6615185.1"/>
    </source>
</evidence>
<evidence type="ECO:0000256" key="3">
    <source>
        <dbReference type="ARBA" id="ARBA00022777"/>
    </source>
</evidence>
<dbReference type="NCBIfam" id="TIGR00549">
    <property type="entry name" value="mevalon_kin"/>
    <property type="match status" value="1"/>
</dbReference>
<evidence type="ECO:0000256" key="4">
    <source>
        <dbReference type="ARBA" id="ARBA00022842"/>
    </source>
</evidence>
<evidence type="ECO:0000256" key="2">
    <source>
        <dbReference type="ARBA" id="ARBA00022679"/>
    </source>
</evidence>
<keyword evidence="5" id="KW-0753">Steroid metabolism</keyword>
<dbReference type="PANTHER" id="PTHR43290">
    <property type="entry name" value="MEVALONATE KINASE"/>
    <property type="match status" value="1"/>
</dbReference>
<dbReference type="UniPathway" id="UPA00057">
    <property type="reaction ID" value="UER00098"/>
</dbReference>
<dbReference type="EMBL" id="HBUF01032103">
    <property type="protein sequence ID" value="CAG6615185.1"/>
    <property type="molecule type" value="Transcribed_RNA"/>
</dbReference>
<reference evidence="7" key="1">
    <citation type="submission" date="2021-05" db="EMBL/GenBank/DDBJ databases">
        <authorList>
            <person name="Alioto T."/>
            <person name="Alioto T."/>
            <person name="Gomez Garrido J."/>
        </authorList>
    </citation>
    <scope>NUCLEOTIDE SEQUENCE</scope>
</reference>
<name>A0A8D8LR53_9HEMI</name>
<dbReference type="PANTHER" id="PTHR43290:SF2">
    <property type="entry name" value="MEVALONATE KINASE"/>
    <property type="match status" value="1"/>
</dbReference>
<proteinExistence type="inferred from homology"/>
<dbReference type="SUPFAM" id="SSF54211">
    <property type="entry name" value="Ribosomal protein S5 domain 2-like"/>
    <property type="match status" value="1"/>
</dbReference>
<keyword evidence="4" id="KW-0460">Magnesium</keyword>
<keyword evidence="5" id="KW-0547">Nucleotide-binding</keyword>
<keyword evidence="5" id="KW-0067">ATP-binding</keyword>
<dbReference type="GO" id="GO:0005829">
    <property type="term" value="C:cytosol"/>
    <property type="evidence" value="ECO:0007669"/>
    <property type="project" value="TreeGrafter"/>
</dbReference>
<keyword evidence="5" id="KW-0444">Lipid biosynthesis</keyword>
<keyword evidence="5" id="KW-0443">Lipid metabolism</keyword>
<keyword evidence="5" id="KW-1207">Sterol metabolism</keyword>
<comment type="similarity">
    <text evidence="5">Belongs to the GHMP kinase family. Mevalonate kinase subfamily.</text>
</comment>
<comment type="catalytic activity">
    <reaction evidence="5">
        <text>(R)-mevalonate + ATP = (R)-5-phosphomevalonate + ADP + H(+)</text>
        <dbReference type="Rhea" id="RHEA:17065"/>
        <dbReference type="ChEBI" id="CHEBI:15378"/>
        <dbReference type="ChEBI" id="CHEBI:30616"/>
        <dbReference type="ChEBI" id="CHEBI:36464"/>
        <dbReference type="ChEBI" id="CHEBI:58146"/>
        <dbReference type="ChEBI" id="CHEBI:456216"/>
        <dbReference type="EC" id="2.7.1.36"/>
    </reaction>
</comment>
<keyword evidence="3 5" id="KW-0418">Kinase</keyword>
<dbReference type="PRINTS" id="PR00959">
    <property type="entry name" value="MEVGALKINASE"/>
</dbReference>
<comment type="subcellular location">
    <subcellularLocation>
        <location evidence="5">Cytoplasm</location>
    </subcellularLocation>
</comment>
<dbReference type="InterPro" id="IPR006205">
    <property type="entry name" value="Mev_gal_kin"/>
</dbReference>
<dbReference type="GO" id="GO:0019287">
    <property type="term" value="P:isopentenyl diphosphate biosynthetic process, mevalonate pathway"/>
    <property type="evidence" value="ECO:0007669"/>
    <property type="project" value="UniProtKB-UniPathway"/>
</dbReference>
<accession>A0A8D8LR53</accession>
<dbReference type="GO" id="GO:0016126">
    <property type="term" value="P:sterol biosynthetic process"/>
    <property type="evidence" value="ECO:0007669"/>
    <property type="project" value="UniProtKB-KW"/>
</dbReference>
<evidence type="ECO:0000256" key="1">
    <source>
        <dbReference type="ARBA" id="ARBA00022490"/>
    </source>
</evidence>
<comment type="pathway">
    <text evidence="5">Isoprenoid biosynthesis; isopentenyl diphosphate biosynthesis via mevalonate pathway; isopentenyl diphosphate from (R)-mevalonate: step 1/3.</text>
</comment>
<dbReference type="GO" id="GO:0005524">
    <property type="term" value="F:ATP binding"/>
    <property type="evidence" value="ECO:0007669"/>
    <property type="project" value="UniProtKB-KW"/>
</dbReference>
<dbReference type="EC" id="2.7.1.36" evidence="5"/>
<dbReference type="AlphaFoldDB" id="A0A8D8LR53"/>
<keyword evidence="2 5" id="KW-0808">Transferase</keyword>
<protein>
    <recommendedName>
        <fullName evidence="5">Mevalonate kinase</fullName>
        <shortName evidence="5">MK</shortName>
        <ecNumber evidence="5">2.7.1.36</ecNumber>
    </recommendedName>
</protein>
<dbReference type="InterPro" id="IPR036554">
    <property type="entry name" value="GHMP_kinase_C_sf"/>
</dbReference>
<organism evidence="7">
    <name type="scientific">Cacopsylla melanoneura</name>
    <dbReference type="NCBI Taxonomy" id="428564"/>
    <lineage>
        <taxon>Eukaryota</taxon>
        <taxon>Metazoa</taxon>
        <taxon>Ecdysozoa</taxon>
        <taxon>Arthropoda</taxon>
        <taxon>Hexapoda</taxon>
        <taxon>Insecta</taxon>
        <taxon>Pterygota</taxon>
        <taxon>Neoptera</taxon>
        <taxon>Paraneoptera</taxon>
        <taxon>Hemiptera</taxon>
        <taxon>Sternorrhyncha</taxon>
        <taxon>Psylloidea</taxon>
        <taxon>Psyllidae</taxon>
        <taxon>Psyllinae</taxon>
        <taxon>Cacopsylla</taxon>
    </lineage>
</organism>
<sequence length="429" mass="46112">MSLSPMLHVTCSAPGKIILSGEHSVVYPGRPAIAASISKRCSCSLIITREDTVTIRLNSLNFTRTLSLNEMVKAIKSRKESAVNAGGKCDLKEIAGECTAGFLQMYSSDADSFAMKNALHVILFLLTSMFCQIDKDHLSKCPGLVLTVNSDLVLGAGSGSSAAFAVSVAGSVYTYLRWISCSMQDGATVALEKHVHMNANSWDTITSEDLDLINSLAFGAEKITHGTPSGLDNTICTYGGVVKLKRYEAGNEIEKTRATLPLEVLLIDTGVSRSTSNLVAKVAALKVRHEVIFEQLLTALGSVTESFLDVLKSLSEIDPSDGVKMRTEFQKLEDLIDMNQGLLTSLGVSHPSLNQIIDICKINGLHAKLTGAGGGGYAFAVIPPAFEKQSVDKCVEELERAKYKVYRDLKLGGPGFELKVENETVVEAV</sequence>
<dbReference type="Pfam" id="PF08544">
    <property type="entry name" value="GHMP_kinases_C"/>
    <property type="match status" value="1"/>
</dbReference>
<dbReference type="Gene3D" id="3.30.70.890">
    <property type="entry name" value="GHMP kinase, C-terminal domain"/>
    <property type="match status" value="1"/>
</dbReference>
<dbReference type="InterPro" id="IPR013750">
    <property type="entry name" value="GHMP_kinase_C_dom"/>
</dbReference>
<dbReference type="GO" id="GO:0004496">
    <property type="term" value="F:mevalonate kinase activity"/>
    <property type="evidence" value="ECO:0007669"/>
    <property type="project" value="UniProtKB-EC"/>
</dbReference>
<evidence type="ECO:0000259" key="6">
    <source>
        <dbReference type="Pfam" id="PF08544"/>
    </source>
</evidence>
<dbReference type="InterPro" id="IPR014721">
    <property type="entry name" value="Ribsml_uS5_D2-typ_fold_subgr"/>
</dbReference>
<feature type="domain" description="GHMP kinase C-terminal" evidence="6">
    <location>
        <begin position="329"/>
        <end position="402"/>
    </location>
</feature>
<evidence type="ECO:0000256" key="5">
    <source>
        <dbReference type="RuleBase" id="RU363087"/>
    </source>
</evidence>
<keyword evidence="5" id="KW-0756">Sterol biosynthesis</keyword>